<evidence type="ECO:0000313" key="1">
    <source>
        <dbReference type="EMBL" id="JAS99362.1"/>
    </source>
</evidence>
<reference evidence="1" key="1">
    <citation type="submission" date="2015-11" db="EMBL/GenBank/DDBJ databases">
        <title>De novo transcriptome assembly of four potential Pierce s Disease insect vectors from Arizona vineyards.</title>
        <authorList>
            <person name="Tassone E.E."/>
        </authorList>
    </citation>
    <scope>NUCLEOTIDE SEQUENCE</scope>
</reference>
<dbReference type="EMBL" id="GECU01008344">
    <property type="protein sequence ID" value="JAS99362.1"/>
    <property type="molecule type" value="Transcribed_RNA"/>
</dbReference>
<name>A0A1B6JJT4_9HEMI</name>
<proteinExistence type="predicted"/>
<gene>
    <name evidence="1" type="ORF">g.57498</name>
</gene>
<dbReference type="AlphaFoldDB" id="A0A1B6JJT4"/>
<feature type="non-terminal residue" evidence="1">
    <location>
        <position position="1"/>
    </location>
</feature>
<accession>A0A1B6JJT4</accession>
<organism evidence="1">
    <name type="scientific">Homalodisca liturata</name>
    <dbReference type="NCBI Taxonomy" id="320908"/>
    <lineage>
        <taxon>Eukaryota</taxon>
        <taxon>Metazoa</taxon>
        <taxon>Ecdysozoa</taxon>
        <taxon>Arthropoda</taxon>
        <taxon>Hexapoda</taxon>
        <taxon>Insecta</taxon>
        <taxon>Pterygota</taxon>
        <taxon>Neoptera</taxon>
        <taxon>Paraneoptera</taxon>
        <taxon>Hemiptera</taxon>
        <taxon>Auchenorrhyncha</taxon>
        <taxon>Membracoidea</taxon>
        <taxon>Cicadellidae</taxon>
        <taxon>Cicadellinae</taxon>
        <taxon>Proconiini</taxon>
        <taxon>Homalodisca</taxon>
    </lineage>
</organism>
<sequence length="107" mass="12067">EPYFGLGTQQRHQPQYCHRLGCPERMNLEQLKEDFKIASPFFITTIVFGLAPIMAVGTAEGDSYEGFSGEDIRTGRANPSILKISNGKKLRPLLPQVLKQYFEFISS</sequence>
<protein>
    <submittedName>
        <fullName evidence="1">Uncharacterized protein</fullName>
    </submittedName>
</protein>